<sequence>MRKYSFYCSSLSAILICFFLFFADTAFSASIKERMAARQPAITSLKDQGIIGENNSGFLEFLGSKKDASTVAEENRDRGMVYDAIAKKQGVDAALVGARRAKMNAERGPKGHWFEKADGKWYKK</sequence>
<dbReference type="Pfam" id="PF07027">
    <property type="entry name" value="DUF1318"/>
    <property type="match status" value="1"/>
</dbReference>
<dbReference type="Proteomes" id="UP000199073">
    <property type="component" value="Unassembled WGS sequence"/>
</dbReference>
<organism evidence="1 2">
    <name type="scientific">Desulforhopalus singaporensis</name>
    <dbReference type="NCBI Taxonomy" id="91360"/>
    <lineage>
        <taxon>Bacteria</taxon>
        <taxon>Pseudomonadati</taxon>
        <taxon>Thermodesulfobacteriota</taxon>
        <taxon>Desulfobulbia</taxon>
        <taxon>Desulfobulbales</taxon>
        <taxon>Desulfocapsaceae</taxon>
        <taxon>Desulforhopalus</taxon>
    </lineage>
</organism>
<dbReference type="OrthoDB" id="198301at2"/>
<dbReference type="STRING" id="91360.SAMN05660330_01356"/>
<dbReference type="AlphaFoldDB" id="A0A1H0NDK8"/>
<evidence type="ECO:0000313" key="1">
    <source>
        <dbReference type="EMBL" id="SDO90728.1"/>
    </source>
</evidence>
<accession>A0A1H0NDK8</accession>
<name>A0A1H0NDK8_9BACT</name>
<evidence type="ECO:0000313" key="2">
    <source>
        <dbReference type="Proteomes" id="UP000199073"/>
    </source>
</evidence>
<evidence type="ECO:0008006" key="3">
    <source>
        <dbReference type="Google" id="ProtNLM"/>
    </source>
</evidence>
<proteinExistence type="predicted"/>
<reference evidence="1 2" key="1">
    <citation type="submission" date="2016-10" db="EMBL/GenBank/DDBJ databases">
        <authorList>
            <person name="de Groot N.N."/>
        </authorList>
    </citation>
    <scope>NUCLEOTIDE SEQUENCE [LARGE SCALE GENOMIC DNA]</scope>
    <source>
        <strain evidence="1 2">DSM 12130</strain>
    </source>
</reference>
<protein>
    <recommendedName>
        <fullName evidence="3">DUF1318 domain-containing protein</fullName>
    </recommendedName>
</protein>
<dbReference type="InterPro" id="IPR008309">
    <property type="entry name" value="YdbL"/>
</dbReference>
<keyword evidence="2" id="KW-1185">Reference proteome</keyword>
<gene>
    <name evidence="1" type="ORF">SAMN05660330_01356</name>
</gene>
<dbReference type="EMBL" id="FNJI01000007">
    <property type="protein sequence ID" value="SDO90728.1"/>
    <property type="molecule type" value="Genomic_DNA"/>
</dbReference>